<accession>W0RGB7</accession>
<dbReference type="AlphaFoldDB" id="W0RGB7"/>
<feature type="chain" id="PRO_5004794308" evidence="1">
    <location>
        <begin position="31"/>
        <end position="230"/>
    </location>
</feature>
<dbReference type="HOGENOM" id="CLU_1203435_0_0_0"/>
<dbReference type="Proteomes" id="UP000019151">
    <property type="component" value="Chromosome"/>
</dbReference>
<evidence type="ECO:0000256" key="1">
    <source>
        <dbReference type="SAM" id="SignalP"/>
    </source>
</evidence>
<evidence type="ECO:0000313" key="3">
    <source>
        <dbReference type="Proteomes" id="UP000019151"/>
    </source>
</evidence>
<name>W0RGB7_9BACT</name>
<protein>
    <submittedName>
        <fullName evidence="2">Uncharacterized protein</fullName>
    </submittedName>
</protein>
<reference evidence="2 3" key="1">
    <citation type="journal article" date="2014" name="Genome Announc.">
        <title>Genome Sequence and Methylome of Soil Bacterium Gemmatirosa kalamazoonensis KBS708T, a Member of the Rarely Cultivated Gemmatimonadetes Phylum.</title>
        <authorList>
            <person name="Debruyn J.M."/>
            <person name="Radosevich M."/>
            <person name="Wommack K.E."/>
            <person name="Polson S.W."/>
            <person name="Hauser L.J."/>
            <person name="Fawaz M.N."/>
            <person name="Korlach J."/>
            <person name="Tsai Y.C."/>
        </authorList>
    </citation>
    <scope>NUCLEOTIDE SEQUENCE [LARGE SCALE GENOMIC DNA]</scope>
    <source>
        <strain evidence="2 3">KBS708</strain>
    </source>
</reference>
<organism evidence="2 3">
    <name type="scientific">Gemmatirosa kalamazoonensis</name>
    <dbReference type="NCBI Taxonomy" id="861299"/>
    <lineage>
        <taxon>Bacteria</taxon>
        <taxon>Pseudomonadati</taxon>
        <taxon>Gemmatimonadota</taxon>
        <taxon>Gemmatimonadia</taxon>
        <taxon>Gemmatimonadales</taxon>
        <taxon>Gemmatimonadaceae</taxon>
        <taxon>Gemmatirosa</taxon>
    </lineage>
</organism>
<keyword evidence="3" id="KW-1185">Reference proteome</keyword>
<feature type="signal peptide" evidence="1">
    <location>
        <begin position="1"/>
        <end position="30"/>
    </location>
</feature>
<gene>
    <name evidence="2" type="ORF">J421_2607</name>
</gene>
<evidence type="ECO:0000313" key="2">
    <source>
        <dbReference type="EMBL" id="AHG90144.1"/>
    </source>
</evidence>
<dbReference type="EMBL" id="CP007128">
    <property type="protein sequence ID" value="AHG90144.1"/>
    <property type="molecule type" value="Genomic_DNA"/>
</dbReference>
<dbReference type="InParanoid" id="W0RGB7"/>
<proteinExistence type="predicted"/>
<keyword evidence="1" id="KW-0732">Signal</keyword>
<sequence>MLRPRHPARAALHLGALGVALASLSRPAFAQGAAVGLPNPRHVFEDSWYWGAKGGVTRFGTLVDGRVTAPVTGAEWLVTHRQGALLVSAEQSFFDRTSVVADPYATDGVRRVSLHDARRYSAAALAAPVQYGRVRPYAGLGLAVQVIRSATPIGDFTTQQQVVYVRDALDAGQSFVTPFIVAGAQAQFGAAAVFVQGNLSSARERSLLNRGGSSQIEAGLRYNLASAFER</sequence>
<dbReference type="RefSeq" id="WP_025411617.1">
    <property type="nucleotide sequence ID" value="NZ_CP007128.1"/>
</dbReference>
<dbReference type="KEGG" id="gba:J421_2607"/>